<dbReference type="Proteomes" id="UP000265520">
    <property type="component" value="Unassembled WGS sequence"/>
</dbReference>
<reference evidence="1 2" key="1">
    <citation type="journal article" date="2018" name="Front. Plant Sci.">
        <title>Red Clover (Trifolium pratense) and Zigzag Clover (T. medium) - A Picture of Genomic Similarities and Differences.</title>
        <authorList>
            <person name="Dluhosova J."/>
            <person name="Istvanek J."/>
            <person name="Nedelnik J."/>
            <person name="Repkova J."/>
        </authorList>
    </citation>
    <scope>NUCLEOTIDE SEQUENCE [LARGE SCALE GENOMIC DNA]</scope>
    <source>
        <strain evidence="2">cv. 10/8</strain>
        <tissue evidence="1">Leaf</tissue>
    </source>
</reference>
<name>A0A392W929_9FABA</name>
<feature type="non-terminal residue" evidence="1">
    <location>
        <position position="56"/>
    </location>
</feature>
<sequence length="56" mass="6378">MDLDDGEDHSEDDYLQRVADELTGSLDNIHQCDTTTLKIVRSAMKEGIELLNREID</sequence>
<dbReference type="EMBL" id="LXQA011384798">
    <property type="protein sequence ID" value="MCI95365.1"/>
    <property type="molecule type" value="Genomic_DNA"/>
</dbReference>
<organism evidence="1 2">
    <name type="scientific">Trifolium medium</name>
    <dbReference type="NCBI Taxonomy" id="97028"/>
    <lineage>
        <taxon>Eukaryota</taxon>
        <taxon>Viridiplantae</taxon>
        <taxon>Streptophyta</taxon>
        <taxon>Embryophyta</taxon>
        <taxon>Tracheophyta</taxon>
        <taxon>Spermatophyta</taxon>
        <taxon>Magnoliopsida</taxon>
        <taxon>eudicotyledons</taxon>
        <taxon>Gunneridae</taxon>
        <taxon>Pentapetalae</taxon>
        <taxon>rosids</taxon>
        <taxon>fabids</taxon>
        <taxon>Fabales</taxon>
        <taxon>Fabaceae</taxon>
        <taxon>Papilionoideae</taxon>
        <taxon>50 kb inversion clade</taxon>
        <taxon>NPAAA clade</taxon>
        <taxon>Hologalegina</taxon>
        <taxon>IRL clade</taxon>
        <taxon>Trifolieae</taxon>
        <taxon>Trifolium</taxon>
    </lineage>
</organism>
<comment type="caution">
    <text evidence="1">The sequence shown here is derived from an EMBL/GenBank/DDBJ whole genome shotgun (WGS) entry which is preliminary data.</text>
</comment>
<accession>A0A392W929</accession>
<evidence type="ECO:0000313" key="2">
    <source>
        <dbReference type="Proteomes" id="UP000265520"/>
    </source>
</evidence>
<dbReference type="AlphaFoldDB" id="A0A392W929"/>
<evidence type="ECO:0000313" key="1">
    <source>
        <dbReference type="EMBL" id="MCI95365.1"/>
    </source>
</evidence>
<proteinExistence type="predicted"/>
<protein>
    <submittedName>
        <fullName evidence="1">Uncharacterized protein</fullName>
    </submittedName>
</protein>
<keyword evidence="2" id="KW-1185">Reference proteome</keyword>